<dbReference type="Proteomes" id="UP000005408">
    <property type="component" value="Unassembled WGS sequence"/>
</dbReference>
<feature type="compositionally biased region" description="Basic and acidic residues" evidence="1">
    <location>
        <begin position="85"/>
        <end position="106"/>
    </location>
</feature>
<accession>A0A8W8MDZ5</accession>
<name>A0A8W8MDZ5_MAGGI</name>
<dbReference type="EnsemblMetazoa" id="G33280.1">
    <property type="protein sequence ID" value="G33280.1:cds"/>
    <property type="gene ID" value="G33280"/>
</dbReference>
<protein>
    <submittedName>
        <fullName evidence="2">Uncharacterized protein</fullName>
    </submittedName>
</protein>
<sequence>MVDKADISWTLPGKNGHFKSKSYKNEGTFKRKKNLKRSQNIDIVFVRNLNQTRQTKVVRFVADGSGYASLQTTPNRKVKSVTPDQRNKAGKSENPEKDDSLHIDETPVKEYDVDNISTLWPALSGEVDVSTSRTVISPASPPGVTSPTVVICPQSSLKSKI</sequence>
<evidence type="ECO:0000256" key="1">
    <source>
        <dbReference type="SAM" id="MobiDB-lite"/>
    </source>
</evidence>
<reference evidence="2" key="1">
    <citation type="submission" date="2022-08" db="UniProtKB">
        <authorList>
            <consortium name="EnsemblMetazoa"/>
        </authorList>
    </citation>
    <scope>IDENTIFICATION</scope>
    <source>
        <strain evidence="2">05x7-T-G4-1.051#20</strain>
    </source>
</reference>
<proteinExistence type="predicted"/>
<feature type="region of interest" description="Disordered" evidence="1">
    <location>
        <begin position="67"/>
        <end position="106"/>
    </location>
</feature>
<evidence type="ECO:0000313" key="2">
    <source>
        <dbReference type="EnsemblMetazoa" id="G33280.1:cds"/>
    </source>
</evidence>
<organism evidence="2 3">
    <name type="scientific">Magallana gigas</name>
    <name type="common">Pacific oyster</name>
    <name type="synonym">Crassostrea gigas</name>
    <dbReference type="NCBI Taxonomy" id="29159"/>
    <lineage>
        <taxon>Eukaryota</taxon>
        <taxon>Metazoa</taxon>
        <taxon>Spiralia</taxon>
        <taxon>Lophotrochozoa</taxon>
        <taxon>Mollusca</taxon>
        <taxon>Bivalvia</taxon>
        <taxon>Autobranchia</taxon>
        <taxon>Pteriomorphia</taxon>
        <taxon>Ostreida</taxon>
        <taxon>Ostreoidea</taxon>
        <taxon>Ostreidae</taxon>
        <taxon>Magallana</taxon>
    </lineage>
</organism>
<dbReference type="AlphaFoldDB" id="A0A8W8MDZ5"/>
<evidence type="ECO:0000313" key="3">
    <source>
        <dbReference type="Proteomes" id="UP000005408"/>
    </source>
</evidence>
<keyword evidence="3" id="KW-1185">Reference proteome</keyword>